<protein>
    <submittedName>
        <fullName evidence="1">Uncharacterized protein</fullName>
    </submittedName>
</protein>
<proteinExistence type="predicted"/>
<dbReference type="AlphaFoldDB" id="A0A2P2P282"/>
<accession>A0A2P2P282</accession>
<name>A0A2P2P282_RHIMU</name>
<organism evidence="1">
    <name type="scientific">Rhizophora mucronata</name>
    <name type="common">Asiatic mangrove</name>
    <dbReference type="NCBI Taxonomy" id="61149"/>
    <lineage>
        <taxon>Eukaryota</taxon>
        <taxon>Viridiplantae</taxon>
        <taxon>Streptophyta</taxon>
        <taxon>Embryophyta</taxon>
        <taxon>Tracheophyta</taxon>
        <taxon>Spermatophyta</taxon>
        <taxon>Magnoliopsida</taxon>
        <taxon>eudicotyledons</taxon>
        <taxon>Gunneridae</taxon>
        <taxon>Pentapetalae</taxon>
        <taxon>rosids</taxon>
        <taxon>fabids</taxon>
        <taxon>Malpighiales</taxon>
        <taxon>Rhizophoraceae</taxon>
        <taxon>Rhizophora</taxon>
    </lineage>
</organism>
<evidence type="ECO:0000313" key="1">
    <source>
        <dbReference type="EMBL" id="MBX48848.1"/>
    </source>
</evidence>
<dbReference type="EMBL" id="GGEC01068364">
    <property type="protein sequence ID" value="MBX48848.1"/>
    <property type="molecule type" value="Transcribed_RNA"/>
</dbReference>
<reference evidence="1" key="1">
    <citation type="submission" date="2018-02" db="EMBL/GenBank/DDBJ databases">
        <title>Rhizophora mucronata_Transcriptome.</title>
        <authorList>
            <person name="Meera S.P."/>
            <person name="Sreeshan A."/>
            <person name="Augustine A."/>
        </authorList>
    </citation>
    <scope>NUCLEOTIDE SEQUENCE</scope>
    <source>
        <tissue evidence="1">Leaf</tissue>
    </source>
</reference>
<sequence length="55" mass="6077">MREDDSALVDVEDYAIYGQGSRHCGHGMVEENLIHSKASGVRNALATKARGFRTR</sequence>